<feature type="region of interest" description="Disordered" evidence="1">
    <location>
        <begin position="416"/>
        <end position="435"/>
    </location>
</feature>
<organism evidence="3 4">
    <name type="scientific">Pseudocercospora musae</name>
    <dbReference type="NCBI Taxonomy" id="113226"/>
    <lineage>
        <taxon>Eukaryota</taxon>
        <taxon>Fungi</taxon>
        <taxon>Dikarya</taxon>
        <taxon>Ascomycota</taxon>
        <taxon>Pezizomycotina</taxon>
        <taxon>Dothideomycetes</taxon>
        <taxon>Dothideomycetidae</taxon>
        <taxon>Mycosphaerellales</taxon>
        <taxon>Mycosphaerellaceae</taxon>
        <taxon>Pseudocercospora</taxon>
    </lineage>
</organism>
<dbReference type="Proteomes" id="UP000073492">
    <property type="component" value="Unassembled WGS sequence"/>
</dbReference>
<feature type="chain" id="PRO_5007296975" evidence="2">
    <location>
        <begin position="17"/>
        <end position="522"/>
    </location>
</feature>
<sequence length="522" mass="59770">MRVLLLVVAMHPDADATNYTRQADTHVLQLSTLSSRYSLPWLRPFDPTIPAFKVQCALPSSSIGADRGKLFGGAKVANLLTSLNCAFLGPLASGGSFESRRATLASWIDHRLLDRTTLQHQKLHPVRRWLREVVSSVRRSLYTRFFPAANAEFRQALHALCHTYRDLLALYRDRTGPSTQLFAHYYDILSLAATYRTQIATDLDYIALQITLCQRHTAAETLCREQWRAEIRQLHQNKAYVDWQELNTLVAYQRYTAMHFFARQTHHILDILTRRMHADLNDFEIVKDLIIYLEHITRRSSAGLTQLHTLGDRAALYASQHWAHRHDDTPRPPPPQSSPSPPPATKIPDAIKCLLNLRNAWRITTTISESFPSLPPNFRKSHRHAVHDVLTCPNVLTLMRSRHWVHQYLSDLELSDDATGAPDDPRIDVPVPREPTSFDWNCEAPGWGEEPAELSGKGLRMGNTPYGRKRDWRAFKKASHGKRCLTLDLPERIETRLREDLVLVGELDEWCLELPWDGNEMA</sequence>
<name>A0A139H688_9PEZI</name>
<protein>
    <submittedName>
        <fullName evidence="3">Uncharacterized protein</fullName>
    </submittedName>
</protein>
<dbReference type="EMBL" id="LFZO01000763">
    <property type="protein sequence ID" value="KXS97954.1"/>
    <property type="molecule type" value="Genomic_DNA"/>
</dbReference>
<dbReference type="OrthoDB" id="10439247at2759"/>
<reference evidence="3 4" key="1">
    <citation type="submission" date="2015-07" db="EMBL/GenBank/DDBJ databases">
        <title>Comparative genomics of the Sigatoka disease complex on banana suggests a link between parallel evolutionary changes in Pseudocercospora fijiensis and Pseudocercospora eumusae and increased virulence on the banana host.</title>
        <authorList>
            <person name="Chang T.-C."/>
            <person name="Salvucci A."/>
            <person name="Crous P.W."/>
            <person name="Stergiopoulos I."/>
        </authorList>
    </citation>
    <scope>NUCLEOTIDE SEQUENCE [LARGE SCALE GENOMIC DNA]</scope>
    <source>
        <strain evidence="3 4">CBS 116634</strain>
    </source>
</reference>
<evidence type="ECO:0000256" key="1">
    <source>
        <dbReference type="SAM" id="MobiDB-lite"/>
    </source>
</evidence>
<feature type="region of interest" description="Disordered" evidence="1">
    <location>
        <begin position="322"/>
        <end position="345"/>
    </location>
</feature>
<accession>A0A139H688</accession>
<keyword evidence="2" id="KW-0732">Signal</keyword>
<comment type="caution">
    <text evidence="3">The sequence shown here is derived from an EMBL/GenBank/DDBJ whole genome shotgun (WGS) entry which is preliminary data.</text>
</comment>
<gene>
    <name evidence="3" type="ORF">AC579_10318</name>
</gene>
<evidence type="ECO:0000313" key="3">
    <source>
        <dbReference type="EMBL" id="KXS97954.1"/>
    </source>
</evidence>
<dbReference type="AlphaFoldDB" id="A0A139H688"/>
<evidence type="ECO:0000256" key="2">
    <source>
        <dbReference type="SAM" id="SignalP"/>
    </source>
</evidence>
<keyword evidence="4" id="KW-1185">Reference proteome</keyword>
<feature type="signal peptide" evidence="2">
    <location>
        <begin position="1"/>
        <end position="16"/>
    </location>
</feature>
<feature type="compositionally biased region" description="Pro residues" evidence="1">
    <location>
        <begin position="331"/>
        <end position="345"/>
    </location>
</feature>
<proteinExistence type="predicted"/>
<evidence type="ECO:0000313" key="4">
    <source>
        <dbReference type="Proteomes" id="UP000073492"/>
    </source>
</evidence>